<feature type="signal peptide" evidence="1">
    <location>
        <begin position="1"/>
        <end position="19"/>
    </location>
</feature>
<evidence type="ECO:0000313" key="2">
    <source>
        <dbReference type="EMBL" id="QEE30806.1"/>
    </source>
</evidence>
<dbReference type="KEGG" id="talb:FTW19_24075"/>
<dbReference type="AlphaFoldDB" id="A0A5B9EL37"/>
<feature type="chain" id="PRO_5022782963" evidence="1">
    <location>
        <begin position="20"/>
        <end position="349"/>
    </location>
</feature>
<evidence type="ECO:0000313" key="3">
    <source>
        <dbReference type="Proteomes" id="UP000321820"/>
    </source>
</evidence>
<dbReference type="RefSeq" id="WP_147650103.1">
    <property type="nucleotide sequence ID" value="NZ_CP042806.1"/>
</dbReference>
<dbReference type="OrthoDB" id="106080at2"/>
<reference evidence="2 3" key="1">
    <citation type="submission" date="2019-08" db="EMBL/GenBank/DDBJ databases">
        <title>Complete genome sequence of Terriglobus albidus strain ORNL.</title>
        <authorList>
            <person name="Podar M."/>
        </authorList>
    </citation>
    <scope>NUCLEOTIDE SEQUENCE [LARGE SCALE GENOMIC DNA]</scope>
    <source>
        <strain evidence="2 3">ORNL</strain>
    </source>
</reference>
<dbReference type="EMBL" id="CP042806">
    <property type="protein sequence ID" value="QEE30806.1"/>
    <property type="molecule type" value="Genomic_DNA"/>
</dbReference>
<protein>
    <submittedName>
        <fullName evidence="2">Uncharacterized protein</fullName>
    </submittedName>
</protein>
<keyword evidence="3" id="KW-1185">Reference proteome</keyword>
<accession>A0A5B9EL37</accession>
<name>A0A5B9EL37_9BACT</name>
<gene>
    <name evidence="2" type="ORF">FTW19_24075</name>
</gene>
<evidence type="ECO:0000256" key="1">
    <source>
        <dbReference type="SAM" id="SignalP"/>
    </source>
</evidence>
<sequence>MLVLIQAILFLPHQAFASAAIQPQRPVTSSRKPSSEDSWTISHAQHAYGLPEVKPKQKGTLTLDSQNITFTGKAVYRIPRASVIAISDGSERVEMWGMKGRLLRMAIPNGGGLAAAGFMHHKESSLTVEFRDPRGGYHAAVFVVPPADATLAMATFAPRTDDAASAAEPVDITAPVANVCEGATVKPGSVLIAAPVWEQVEVPASYRALVYEHLVDRMRRVQGVSQVYREGEPGAQHGCPQSTVRIAIAGFRPGSQVKRAMMGPAGFFTGTTQMNFHVTMSDQAGVWNVNDDVKATVRGESESKNIADSVAKNVAKRYVLERAKFEKSQIVFSQSGKANSQTQLSAAQR</sequence>
<keyword evidence="1" id="KW-0732">Signal</keyword>
<proteinExistence type="predicted"/>
<organism evidence="2 3">
    <name type="scientific">Terriglobus albidus</name>
    <dbReference type="NCBI Taxonomy" id="1592106"/>
    <lineage>
        <taxon>Bacteria</taxon>
        <taxon>Pseudomonadati</taxon>
        <taxon>Acidobacteriota</taxon>
        <taxon>Terriglobia</taxon>
        <taxon>Terriglobales</taxon>
        <taxon>Acidobacteriaceae</taxon>
        <taxon>Terriglobus</taxon>
    </lineage>
</organism>
<dbReference type="Proteomes" id="UP000321820">
    <property type="component" value="Chromosome"/>
</dbReference>